<feature type="region of interest" description="Disordered" evidence="1">
    <location>
        <begin position="280"/>
        <end position="304"/>
    </location>
</feature>
<dbReference type="InterPro" id="IPR011330">
    <property type="entry name" value="Glyco_hydro/deAcase_b/a-brl"/>
</dbReference>
<comment type="caution">
    <text evidence="2">The sequence shown here is derived from an EMBL/GenBank/DDBJ whole genome shotgun (WGS) entry which is preliminary data.</text>
</comment>
<evidence type="ECO:0000313" key="3">
    <source>
        <dbReference type="Proteomes" id="UP001203207"/>
    </source>
</evidence>
<feature type="compositionally biased region" description="Polar residues" evidence="1">
    <location>
        <begin position="289"/>
        <end position="304"/>
    </location>
</feature>
<organism evidence="2 3">
    <name type="scientific">Natronocalculus amylovorans</name>
    <dbReference type="NCBI Taxonomy" id="2917812"/>
    <lineage>
        <taxon>Archaea</taxon>
        <taxon>Methanobacteriati</taxon>
        <taxon>Methanobacteriota</taxon>
        <taxon>Stenosarchaea group</taxon>
        <taxon>Halobacteria</taxon>
        <taxon>Halobacteriales</taxon>
        <taxon>Haloferacaceae</taxon>
        <taxon>Natronocalculus</taxon>
    </lineage>
</organism>
<dbReference type="CDD" id="cd10931">
    <property type="entry name" value="CE4_u7"/>
    <property type="match status" value="1"/>
</dbReference>
<dbReference type="Proteomes" id="UP001203207">
    <property type="component" value="Unassembled WGS sequence"/>
</dbReference>
<dbReference type="SUPFAM" id="SSF88713">
    <property type="entry name" value="Glycoside hydrolase/deacetylase"/>
    <property type="match status" value="1"/>
</dbReference>
<evidence type="ECO:0000313" key="2">
    <source>
        <dbReference type="EMBL" id="MCL9818111.1"/>
    </source>
</evidence>
<dbReference type="AlphaFoldDB" id="A0AAE3K9I7"/>
<reference evidence="2" key="2">
    <citation type="submission" date="2022-02" db="EMBL/GenBank/DDBJ databases">
        <authorList>
            <person name="Elcheninov A.G."/>
            <person name="Sorokin D.Y."/>
            <person name="Kublanov I.V."/>
        </authorList>
    </citation>
    <scope>NUCLEOTIDE SEQUENCE</scope>
    <source>
        <strain evidence="2">AArc-St2</strain>
    </source>
</reference>
<accession>A0AAE3K9I7</accession>
<dbReference type="RefSeq" id="WP_250585566.1">
    <property type="nucleotide sequence ID" value="NZ_JAKRVX010000007.1"/>
</dbReference>
<sequence>MLDSHSFALCLTHDVDRPYKTYHSLYYALKQRDPNHLKSLLPTKNTYWTFEEILDLEQDLGVRSAFYFLNERGIRERPLRSWLSKDAWRLYAGRYSLSDPAIIDIMHEMDAGGWEVGIHGSYESHTDRDRLQFEKESIERVLGHEITGGRQHYLNLSVPKTWEHHRSIGLKYDASLGSSSEYGFNYGYGVRRPFDDSFVVFPLTLMELALPDVRNDPDTAWEICESLLAEAEANNAVMTVLWHPRFYSEFDYPNYTWIYRQLIETALEMGAWVGPPAELYDSLEHPSPDTESTDPLTKQPPRNQ</sequence>
<protein>
    <submittedName>
        <fullName evidence="2">Polysaccharide deacetylase family protein</fullName>
    </submittedName>
</protein>
<reference evidence="2" key="1">
    <citation type="journal article" date="2022" name="Syst. Appl. Microbiol.">
        <title>Natronocalculus amylovorans gen. nov., sp. nov., and Natranaeroarchaeum aerophilus sp. nov., dominant culturable amylolytic natronoarchaea from hypersaline soda lakes in southwestern Siberia.</title>
        <authorList>
            <person name="Sorokin D.Y."/>
            <person name="Elcheninov A.G."/>
            <person name="Khizhniak T.V."/>
            <person name="Koenen M."/>
            <person name="Bale N.J."/>
            <person name="Damste J.S.S."/>
            <person name="Kublanov I.V."/>
        </authorList>
    </citation>
    <scope>NUCLEOTIDE SEQUENCE</scope>
    <source>
        <strain evidence="2">AArc-St2</strain>
    </source>
</reference>
<keyword evidence="3" id="KW-1185">Reference proteome</keyword>
<name>A0AAE3K9I7_9EURY</name>
<evidence type="ECO:0000256" key="1">
    <source>
        <dbReference type="SAM" id="MobiDB-lite"/>
    </source>
</evidence>
<dbReference type="GO" id="GO:0005975">
    <property type="term" value="P:carbohydrate metabolic process"/>
    <property type="evidence" value="ECO:0007669"/>
    <property type="project" value="InterPro"/>
</dbReference>
<dbReference type="Gene3D" id="3.20.20.370">
    <property type="entry name" value="Glycoside hydrolase/deacetylase"/>
    <property type="match status" value="1"/>
</dbReference>
<dbReference type="EMBL" id="JAKRVX010000007">
    <property type="protein sequence ID" value="MCL9818111.1"/>
    <property type="molecule type" value="Genomic_DNA"/>
</dbReference>
<proteinExistence type="predicted"/>
<gene>
    <name evidence="2" type="ORF">AArcSt2_14300</name>
</gene>